<comment type="subcellular location">
    <subcellularLocation>
        <location evidence="1">Membrane</location>
    </subcellularLocation>
</comment>
<keyword evidence="4 7" id="KW-1133">Transmembrane helix</keyword>
<dbReference type="PANTHER" id="PTHR14948">
    <property type="entry name" value="NG5"/>
    <property type="match status" value="1"/>
</dbReference>
<evidence type="ECO:0000256" key="5">
    <source>
        <dbReference type="ARBA" id="ARBA00023136"/>
    </source>
</evidence>
<dbReference type="RefSeq" id="XP_065655883.1">
    <property type="nucleotide sequence ID" value="XM_065799811.1"/>
</dbReference>
<proteinExistence type="inferred from homology"/>
<evidence type="ECO:0000313" key="10">
    <source>
        <dbReference type="RefSeq" id="XP_065655884.1"/>
    </source>
</evidence>
<evidence type="ECO:0000256" key="6">
    <source>
        <dbReference type="SAM" id="MobiDB-lite"/>
    </source>
</evidence>
<comment type="similarity">
    <text evidence="2">Belongs to the CD225/Dispanin family.</text>
</comment>
<protein>
    <submittedName>
        <fullName evidence="9 10">Uncharacterized protein LOC136081761</fullName>
    </submittedName>
</protein>
<evidence type="ECO:0000256" key="7">
    <source>
        <dbReference type="SAM" id="Phobius"/>
    </source>
</evidence>
<keyword evidence="8" id="KW-1185">Reference proteome</keyword>
<dbReference type="GeneID" id="136081761"/>
<keyword evidence="5 7" id="KW-0472">Membrane</keyword>
<evidence type="ECO:0000256" key="1">
    <source>
        <dbReference type="ARBA" id="ARBA00004370"/>
    </source>
</evidence>
<name>A0ABM4C2V0_HYDVU</name>
<dbReference type="PANTHER" id="PTHR14948:SF25">
    <property type="entry name" value="DUF4190 DOMAIN-CONTAINING PROTEIN"/>
    <property type="match status" value="1"/>
</dbReference>
<sequence length="152" mass="17090">MEQSYPRRLSEPPPYYQAAPFPVQQQPDDRFTPQYQNSNQSQQFYPSVSLIGNVPYRNPYHATTNQLPAEVNIRQLPSNYNTAAWLTCFFCCCPLGLMSIIKSNEVNKAILLGDITRAQLASQSAKQYALAAVICGMIIIIIAVVLIFFAPR</sequence>
<feature type="transmembrane region" description="Helical" evidence="7">
    <location>
        <begin position="83"/>
        <end position="101"/>
    </location>
</feature>
<gene>
    <name evidence="9 10" type="primary">LOC136081761</name>
</gene>
<dbReference type="InterPro" id="IPR007593">
    <property type="entry name" value="CD225/Dispanin_fam"/>
</dbReference>
<evidence type="ECO:0000256" key="3">
    <source>
        <dbReference type="ARBA" id="ARBA00022692"/>
    </source>
</evidence>
<feature type="transmembrane region" description="Helical" evidence="7">
    <location>
        <begin position="128"/>
        <end position="150"/>
    </location>
</feature>
<evidence type="ECO:0000256" key="2">
    <source>
        <dbReference type="ARBA" id="ARBA00006843"/>
    </source>
</evidence>
<accession>A0ABM4C2V0</accession>
<dbReference type="Pfam" id="PF04505">
    <property type="entry name" value="CD225"/>
    <property type="match status" value="1"/>
</dbReference>
<dbReference type="Proteomes" id="UP001652625">
    <property type="component" value="Chromosome 06"/>
</dbReference>
<dbReference type="InterPro" id="IPR051423">
    <property type="entry name" value="CD225/Dispanin"/>
</dbReference>
<dbReference type="RefSeq" id="XP_065655884.1">
    <property type="nucleotide sequence ID" value="XM_065799812.1"/>
</dbReference>
<evidence type="ECO:0000313" key="8">
    <source>
        <dbReference type="Proteomes" id="UP001652625"/>
    </source>
</evidence>
<feature type="region of interest" description="Disordered" evidence="6">
    <location>
        <begin position="1"/>
        <end position="36"/>
    </location>
</feature>
<organism evidence="8 9">
    <name type="scientific">Hydra vulgaris</name>
    <name type="common">Hydra</name>
    <name type="synonym">Hydra attenuata</name>
    <dbReference type="NCBI Taxonomy" id="6087"/>
    <lineage>
        <taxon>Eukaryota</taxon>
        <taxon>Metazoa</taxon>
        <taxon>Cnidaria</taxon>
        <taxon>Hydrozoa</taxon>
        <taxon>Hydroidolina</taxon>
        <taxon>Anthoathecata</taxon>
        <taxon>Aplanulata</taxon>
        <taxon>Hydridae</taxon>
        <taxon>Hydra</taxon>
    </lineage>
</organism>
<reference evidence="9 10" key="1">
    <citation type="submission" date="2025-05" db="UniProtKB">
        <authorList>
            <consortium name="RefSeq"/>
        </authorList>
    </citation>
    <scope>IDENTIFICATION</scope>
</reference>
<evidence type="ECO:0000313" key="9">
    <source>
        <dbReference type="RefSeq" id="XP_065655883.1"/>
    </source>
</evidence>
<keyword evidence="3 7" id="KW-0812">Transmembrane</keyword>
<evidence type="ECO:0000256" key="4">
    <source>
        <dbReference type="ARBA" id="ARBA00022989"/>
    </source>
</evidence>